<reference evidence="2" key="1">
    <citation type="submission" date="2022-11" db="UniProtKB">
        <authorList>
            <consortium name="WormBaseParasite"/>
        </authorList>
    </citation>
    <scope>IDENTIFICATION</scope>
</reference>
<accession>A0AC34FC03</accession>
<name>A0AC34FC03_9BILA</name>
<organism evidence="1 2">
    <name type="scientific">Panagrolaimus sp. ES5</name>
    <dbReference type="NCBI Taxonomy" id="591445"/>
    <lineage>
        <taxon>Eukaryota</taxon>
        <taxon>Metazoa</taxon>
        <taxon>Ecdysozoa</taxon>
        <taxon>Nematoda</taxon>
        <taxon>Chromadorea</taxon>
        <taxon>Rhabditida</taxon>
        <taxon>Tylenchina</taxon>
        <taxon>Panagrolaimomorpha</taxon>
        <taxon>Panagrolaimoidea</taxon>
        <taxon>Panagrolaimidae</taxon>
        <taxon>Panagrolaimus</taxon>
    </lineage>
</organism>
<sequence>MMEGDFGSTQTWPKSQNPQKLLSNYQTRAHLQTTLANLKLYSKNDEKVNELVTSLYDVLAKIDLEKGTSSNAITAAAQRQNIGVIREEPHFESMILCDTTSSKPVSRVSSIQYVDGIDGETRIENIIKEDEIEPVTLYPKPKVTLWLRALPHTFLFTFAILYIAIGAELFRQVDPEIAKLPYHEALLLPFQICATIGWGNIPATTKFSQIITIIYAIFGIPITFGALANLGRLIVEGYCSDWIFLTAVVRQKPGVIEIKKKMPISGILNLLIAHQFLGLLLFNGILANFGVIESLYFNIVAIGMIGFGDIVPKPNNLFESIIIMLYISFGIVILSALLVSICYHFQRLYFVLLKNWLYNRWQRWNAKRKLSNFSIATLHKSPSSDSNV</sequence>
<evidence type="ECO:0000313" key="2">
    <source>
        <dbReference type="WBParaSite" id="ES5_v2.g14187.t1"/>
    </source>
</evidence>
<dbReference type="WBParaSite" id="ES5_v2.g14187.t1">
    <property type="protein sequence ID" value="ES5_v2.g14187.t1"/>
    <property type="gene ID" value="ES5_v2.g14187"/>
</dbReference>
<dbReference type="Proteomes" id="UP000887579">
    <property type="component" value="Unplaced"/>
</dbReference>
<protein>
    <submittedName>
        <fullName evidence="2">Potassium channel domain-containing protein</fullName>
    </submittedName>
</protein>
<proteinExistence type="predicted"/>
<evidence type="ECO:0000313" key="1">
    <source>
        <dbReference type="Proteomes" id="UP000887579"/>
    </source>
</evidence>